<dbReference type="Proteomes" id="UP000541154">
    <property type="component" value="Unassembled WGS sequence"/>
</dbReference>
<gene>
    <name evidence="1" type="ORF">ETB97_003978</name>
</gene>
<protein>
    <submittedName>
        <fullName evidence="1">Uncharacterized protein</fullName>
    </submittedName>
</protein>
<dbReference type="AlphaFoldDB" id="A0A8H6E522"/>
<dbReference type="EMBL" id="SPNV01000199">
    <property type="protein sequence ID" value="KAF5858585.1"/>
    <property type="molecule type" value="Genomic_DNA"/>
</dbReference>
<name>A0A8H6E522_PETAA</name>
<proteinExistence type="predicted"/>
<evidence type="ECO:0000313" key="2">
    <source>
        <dbReference type="Proteomes" id="UP000541154"/>
    </source>
</evidence>
<sequence length="95" mass="10894">MEKKANECESPYINFLDSELVSLQAGQTGRLFKIHRKLLGLKCKPVIAALDGSFDEGQQGIYIEQRPRKIGWMFWGSFHGTTKGPMVFWEKEWGT</sequence>
<comment type="caution">
    <text evidence="1">The sequence shown here is derived from an EMBL/GenBank/DDBJ whole genome shotgun (WGS) entry which is preliminary data.</text>
</comment>
<organism evidence="1 2">
    <name type="scientific">Petromyces alliaceus</name>
    <name type="common">Aspergillus alliaceus</name>
    <dbReference type="NCBI Taxonomy" id="209559"/>
    <lineage>
        <taxon>Eukaryota</taxon>
        <taxon>Fungi</taxon>
        <taxon>Dikarya</taxon>
        <taxon>Ascomycota</taxon>
        <taxon>Pezizomycotina</taxon>
        <taxon>Eurotiomycetes</taxon>
        <taxon>Eurotiomycetidae</taxon>
        <taxon>Eurotiales</taxon>
        <taxon>Aspergillaceae</taxon>
        <taxon>Aspergillus</taxon>
        <taxon>Aspergillus subgen. Circumdati</taxon>
    </lineage>
</organism>
<keyword evidence="2" id="KW-1185">Reference proteome</keyword>
<evidence type="ECO:0000313" key="1">
    <source>
        <dbReference type="EMBL" id="KAF5858585.1"/>
    </source>
</evidence>
<reference evidence="1 2" key="1">
    <citation type="submission" date="2019-04" db="EMBL/GenBank/DDBJ databases">
        <title>Aspergillus burnettii sp. nov., novel species from soil in southeast Queensland.</title>
        <authorList>
            <person name="Gilchrist C.L.M."/>
            <person name="Pitt J.I."/>
            <person name="Lange L."/>
            <person name="Lacey H.J."/>
            <person name="Vuong D."/>
            <person name="Midgley D.J."/>
            <person name="Greenfield P."/>
            <person name="Bradbury M."/>
            <person name="Lacey E."/>
            <person name="Busk P.K."/>
            <person name="Pilgaard B."/>
            <person name="Chooi Y.H."/>
            <person name="Piggott A.M."/>
        </authorList>
    </citation>
    <scope>NUCLEOTIDE SEQUENCE [LARGE SCALE GENOMIC DNA]</scope>
    <source>
        <strain evidence="1 2">FRR 5400</strain>
    </source>
</reference>
<accession>A0A8H6E522</accession>